<gene>
    <name evidence="1" type="ORF">ATANTOWER_024224</name>
</gene>
<dbReference type="Proteomes" id="UP001345963">
    <property type="component" value="Unassembled WGS sequence"/>
</dbReference>
<evidence type="ECO:0000313" key="1">
    <source>
        <dbReference type="EMBL" id="MED6246825.1"/>
    </source>
</evidence>
<dbReference type="EMBL" id="JAHUTI010044806">
    <property type="protein sequence ID" value="MED6246825.1"/>
    <property type="molecule type" value="Genomic_DNA"/>
</dbReference>
<evidence type="ECO:0000313" key="2">
    <source>
        <dbReference type="Proteomes" id="UP001345963"/>
    </source>
</evidence>
<name>A0ABU7BAY7_9TELE</name>
<accession>A0ABU7BAY7</accession>
<proteinExistence type="predicted"/>
<organism evidence="1 2">
    <name type="scientific">Ataeniobius toweri</name>
    <dbReference type="NCBI Taxonomy" id="208326"/>
    <lineage>
        <taxon>Eukaryota</taxon>
        <taxon>Metazoa</taxon>
        <taxon>Chordata</taxon>
        <taxon>Craniata</taxon>
        <taxon>Vertebrata</taxon>
        <taxon>Euteleostomi</taxon>
        <taxon>Actinopterygii</taxon>
        <taxon>Neopterygii</taxon>
        <taxon>Teleostei</taxon>
        <taxon>Neoteleostei</taxon>
        <taxon>Acanthomorphata</taxon>
        <taxon>Ovalentaria</taxon>
        <taxon>Atherinomorphae</taxon>
        <taxon>Cyprinodontiformes</taxon>
        <taxon>Goodeidae</taxon>
        <taxon>Ataeniobius</taxon>
    </lineage>
</organism>
<sequence length="150" mass="16749">MCSFAGCLPEPDFALSTVCCFGFFRLLEKDLQLCGLRSKLPAYFVCQQLAGSFLTGFDHKPPQANPVHPPSLQNHHQNLSAKQLVSSTHWLRSLLCSTSLSLHPSWRITPHSYWPPGSGFSRTTSFPVNKIFVKTFLSPECFLHVGQICP</sequence>
<comment type="caution">
    <text evidence="1">The sequence shown here is derived from an EMBL/GenBank/DDBJ whole genome shotgun (WGS) entry which is preliminary data.</text>
</comment>
<protein>
    <submittedName>
        <fullName evidence="1">Uncharacterized protein</fullName>
    </submittedName>
</protein>
<keyword evidence="2" id="KW-1185">Reference proteome</keyword>
<reference evidence="1 2" key="1">
    <citation type="submission" date="2021-07" db="EMBL/GenBank/DDBJ databases">
        <authorList>
            <person name="Palmer J.M."/>
        </authorList>
    </citation>
    <scope>NUCLEOTIDE SEQUENCE [LARGE SCALE GENOMIC DNA]</scope>
    <source>
        <strain evidence="1 2">AT_MEX2019</strain>
        <tissue evidence="1">Muscle</tissue>
    </source>
</reference>